<dbReference type="RefSeq" id="WP_136450773.1">
    <property type="nucleotide sequence ID" value="NZ_SSTI01000002.1"/>
</dbReference>
<feature type="transmembrane region" description="Helical" evidence="1">
    <location>
        <begin position="264"/>
        <end position="283"/>
    </location>
</feature>
<gene>
    <name evidence="2" type="ORF">E5988_03755</name>
</gene>
<feature type="transmembrane region" description="Helical" evidence="1">
    <location>
        <begin position="319"/>
        <end position="340"/>
    </location>
</feature>
<evidence type="ECO:0000313" key="2">
    <source>
        <dbReference type="EMBL" id="THG41627.1"/>
    </source>
</evidence>
<organism evidence="2 3">
    <name type="scientific">Sphingomonas olei</name>
    <dbReference type="NCBI Taxonomy" id="1886787"/>
    <lineage>
        <taxon>Bacteria</taxon>
        <taxon>Pseudomonadati</taxon>
        <taxon>Pseudomonadota</taxon>
        <taxon>Alphaproteobacteria</taxon>
        <taxon>Sphingomonadales</taxon>
        <taxon>Sphingomonadaceae</taxon>
        <taxon>Sphingomonas</taxon>
    </lineage>
</organism>
<keyword evidence="1" id="KW-0472">Membrane</keyword>
<keyword evidence="1" id="KW-1133">Transmembrane helix</keyword>
<accession>A0ABY2QLG9</accession>
<evidence type="ECO:0000256" key="1">
    <source>
        <dbReference type="SAM" id="Phobius"/>
    </source>
</evidence>
<keyword evidence="1" id="KW-0812">Transmembrane</keyword>
<dbReference type="Proteomes" id="UP000308038">
    <property type="component" value="Unassembled WGS sequence"/>
</dbReference>
<evidence type="ECO:0000313" key="3">
    <source>
        <dbReference type="Proteomes" id="UP000308038"/>
    </source>
</evidence>
<feature type="transmembrane region" description="Helical" evidence="1">
    <location>
        <begin position="295"/>
        <end position="313"/>
    </location>
</feature>
<name>A0ABY2QLG9_9SPHN</name>
<reference evidence="2 3" key="1">
    <citation type="submission" date="2019-04" db="EMBL/GenBank/DDBJ databases">
        <title>Microbes associate with the intestines of laboratory mice.</title>
        <authorList>
            <person name="Navarre W."/>
            <person name="Wong E."/>
            <person name="Huang K.C."/>
            <person name="Tropini C."/>
            <person name="Ng K."/>
            <person name="Yu B."/>
        </authorList>
    </citation>
    <scope>NUCLEOTIDE SEQUENCE [LARGE SCALE GENOMIC DNA]</scope>
    <source>
        <strain evidence="2 3">NM83_B4-11</strain>
    </source>
</reference>
<sequence length="395" mass="40828">MLAGLIFAVQEADDQPGTLAATLPFAGMTVVEYQARLLIAGGAAQIVVVVARVTPELLGAVARIGRRGVTVDTVRSAAEAAARLHPLSHLLVLADGLVTTDAILHPIAREGGDVLLVAAEDEADAAYELIGGGDAWAGIARLDGRHLGDVAAMPRDYDVQSALLHVAAQSGALRLQMPDDERGAGHGIERRRDTLETRSRAVVSAAVASRSGWFQRWIVRPVAKLCLPALMRRHVPTAAMAAGAAIVSLGGLATLWAGQAAVGLLLALLGVIAATIASSFAWLRDEELLGRMTDALTYGVPAIAAMVLGRAIDAETGELTALIVALALVVAGALGLRAAAADRPMFWGDPSAYLLVLELGALIGWSMVGLTGAAIYATVTLALAIETLRARLAAP</sequence>
<protein>
    <submittedName>
        <fullName evidence="2">Uncharacterized protein</fullName>
    </submittedName>
</protein>
<keyword evidence="3" id="KW-1185">Reference proteome</keyword>
<feature type="transmembrane region" description="Helical" evidence="1">
    <location>
        <begin position="352"/>
        <end position="385"/>
    </location>
</feature>
<feature type="transmembrane region" description="Helical" evidence="1">
    <location>
        <begin position="238"/>
        <end position="258"/>
    </location>
</feature>
<comment type="caution">
    <text evidence="2">The sequence shown here is derived from an EMBL/GenBank/DDBJ whole genome shotgun (WGS) entry which is preliminary data.</text>
</comment>
<proteinExistence type="predicted"/>
<dbReference type="EMBL" id="SSTI01000002">
    <property type="protein sequence ID" value="THG41627.1"/>
    <property type="molecule type" value="Genomic_DNA"/>
</dbReference>